<name>A0A5J9SYZ2_9POAL</name>
<accession>A0A5J9SYZ2</accession>
<dbReference type="OrthoDB" id="691957at2759"/>
<evidence type="ECO:0000313" key="2">
    <source>
        <dbReference type="EMBL" id="TVU04225.1"/>
    </source>
</evidence>
<sequence length="108" mass="12856">MEEDMHIGVHFWRRTPVCYRAPTTIGVIVEYLHLWDILLDLELQHGVNDTHFWRLSSNGVYSAKSAHESMFLGSITFEPYSRIWKTWAPPKCRFFMWLVAHNRCWTAD</sequence>
<evidence type="ECO:0000313" key="3">
    <source>
        <dbReference type="Proteomes" id="UP000324897"/>
    </source>
</evidence>
<gene>
    <name evidence="2" type="ORF">EJB05_50204</name>
</gene>
<dbReference type="EMBL" id="RWGY01000086">
    <property type="protein sequence ID" value="TVU04225.1"/>
    <property type="molecule type" value="Genomic_DNA"/>
</dbReference>
<proteinExistence type="predicted"/>
<dbReference type="Pfam" id="PF13966">
    <property type="entry name" value="zf-RVT"/>
    <property type="match status" value="1"/>
</dbReference>
<dbReference type="Proteomes" id="UP000324897">
    <property type="component" value="Unassembled WGS sequence"/>
</dbReference>
<feature type="non-terminal residue" evidence="2">
    <location>
        <position position="1"/>
    </location>
</feature>
<protein>
    <recommendedName>
        <fullName evidence="1">Reverse transcriptase zinc-binding domain-containing protein</fullName>
    </recommendedName>
</protein>
<reference evidence="2 3" key="1">
    <citation type="journal article" date="2019" name="Sci. Rep.">
        <title>A high-quality genome of Eragrostis curvula grass provides insights into Poaceae evolution and supports new strategies to enhance forage quality.</title>
        <authorList>
            <person name="Carballo J."/>
            <person name="Santos B.A.C.M."/>
            <person name="Zappacosta D."/>
            <person name="Garbus I."/>
            <person name="Selva J.P."/>
            <person name="Gallo C.A."/>
            <person name="Diaz A."/>
            <person name="Albertini E."/>
            <person name="Caccamo M."/>
            <person name="Echenique V."/>
        </authorList>
    </citation>
    <scope>NUCLEOTIDE SEQUENCE [LARGE SCALE GENOMIC DNA]</scope>
    <source>
        <strain evidence="3">cv. Victoria</strain>
        <tissue evidence="2">Leaf</tissue>
    </source>
</reference>
<feature type="domain" description="Reverse transcriptase zinc-binding" evidence="1">
    <location>
        <begin position="61"/>
        <end position="108"/>
    </location>
</feature>
<comment type="caution">
    <text evidence="2">The sequence shown here is derived from an EMBL/GenBank/DDBJ whole genome shotgun (WGS) entry which is preliminary data.</text>
</comment>
<dbReference type="AlphaFoldDB" id="A0A5J9SYZ2"/>
<dbReference type="InterPro" id="IPR026960">
    <property type="entry name" value="RVT-Znf"/>
</dbReference>
<keyword evidence="3" id="KW-1185">Reference proteome</keyword>
<organism evidence="2 3">
    <name type="scientific">Eragrostis curvula</name>
    <name type="common">weeping love grass</name>
    <dbReference type="NCBI Taxonomy" id="38414"/>
    <lineage>
        <taxon>Eukaryota</taxon>
        <taxon>Viridiplantae</taxon>
        <taxon>Streptophyta</taxon>
        <taxon>Embryophyta</taxon>
        <taxon>Tracheophyta</taxon>
        <taxon>Spermatophyta</taxon>
        <taxon>Magnoliopsida</taxon>
        <taxon>Liliopsida</taxon>
        <taxon>Poales</taxon>
        <taxon>Poaceae</taxon>
        <taxon>PACMAD clade</taxon>
        <taxon>Chloridoideae</taxon>
        <taxon>Eragrostideae</taxon>
        <taxon>Eragrostidinae</taxon>
        <taxon>Eragrostis</taxon>
    </lineage>
</organism>
<dbReference type="Gramene" id="TVU04225">
    <property type="protein sequence ID" value="TVU04225"/>
    <property type="gene ID" value="EJB05_50204"/>
</dbReference>
<evidence type="ECO:0000259" key="1">
    <source>
        <dbReference type="Pfam" id="PF13966"/>
    </source>
</evidence>